<protein>
    <recommendedName>
        <fullName evidence="1">Aminoglycoside phosphotransferase domain-containing protein</fullName>
    </recommendedName>
</protein>
<gene>
    <name evidence="2" type="ORF">GCM10007392_02250</name>
</gene>
<dbReference type="PANTHER" id="PTHR21310">
    <property type="entry name" value="AMINOGLYCOSIDE PHOSPHOTRANSFERASE-RELATED-RELATED"/>
    <property type="match status" value="1"/>
</dbReference>
<dbReference type="InterPro" id="IPR011009">
    <property type="entry name" value="Kinase-like_dom_sf"/>
</dbReference>
<comment type="caution">
    <text evidence="2">The sequence shown here is derived from an EMBL/GenBank/DDBJ whole genome shotgun (WGS) entry which is preliminary data.</text>
</comment>
<feature type="domain" description="Aminoglycoside phosphotransferase" evidence="1">
    <location>
        <begin position="22"/>
        <end position="225"/>
    </location>
</feature>
<dbReference type="SUPFAM" id="SSF56112">
    <property type="entry name" value="Protein kinase-like (PK-like)"/>
    <property type="match status" value="1"/>
</dbReference>
<dbReference type="EMBL" id="BMXR01000001">
    <property type="protein sequence ID" value="GGX39431.1"/>
    <property type="molecule type" value="Genomic_DNA"/>
</dbReference>
<proteinExistence type="predicted"/>
<reference evidence="2" key="1">
    <citation type="journal article" date="2014" name="Int. J. Syst. Evol. Microbiol.">
        <title>Complete genome sequence of Corynebacterium casei LMG S-19264T (=DSM 44701T), isolated from a smear-ripened cheese.</title>
        <authorList>
            <consortium name="US DOE Joint Genome Institute (JGI-PGF)"/>
            <person name="Walter F."/>
            <person name="Albersmeier A."/>
            <person name="Kalinowski J."/>
            <person name="Ruckert C."/>
        </authorList>
    </citation>
    <scope>NUCLEOTIDE SEQUENCE</scope>
    <source>
        <strain evidence="2">KCTC 22169</strain>
    </source>
</reference>
<dbReference type="Proteomes" id="UP000626148">
    <property type="component" value="Unassembled WGS sequence"/>
</dbReference>
<dbReference type="Gene3D" id="3.90.1200.10">
    <property type="match status" value="1"/>
</dbReference>
<name>A0A918K296_9GAMM</name>
<organism evidence="2 3">
    <name type="scientific">Saccharospirillum salsuginis</name>
    <dbReference type="NCBI Taxonomy" id="418750"/>
    <lineage>
        <taxon>Bacteria</taxon>
        <taxon>Pseudomonadati</taxon>
        <taxon>Pseudomonadota</taxon>
        <taxon>Gammaproteobacteria</taxon>
        <taxon>Oceanospirillales</taxon>
        <taxon>Saccharospirillaceae</taxon>
        <taxon>Saccharospirillum</taxon>
    </lineage>
</organism>
<reference evidence="2" key="2">
    <citation type="submission" date="2020-09" db="EMBL/GenBank/DDBJ databases">
        <authorList>
            <person name="Sun Q."/>
            <person name="Kim S."/>
        </authorList>
    </citation>
    <scope>NUCLEOTIDE SEQUENCE</scope>
    <source>
        <strain evidence="2">KCTC 22169</strain>
    </source>
</reference>
<dbReference type="InterPro" id="IPR051678">
    <property type="entry name" value="AGP_Transferase"/>
</dbReference>
<accession>A0A918K296</accession>
<dbReference type="Gene3D" id="3.30.200.20">
    <property type="entry name" value="Phosphorylase Kinase, domain 1"/>
    <property type="match status" value="1"/>
</dbReference>
<sequence length="266" mass="29908">MSLPLFQALDRLDDHLKDPVRIQRWAGGACNRVFRLTDAERTLALRLNRADTDRLGVVRRRETDILKTVQGRPWAPEVVAIDDDGLLTAWVEGQSPASGDKTDLDWLVQALTEVHAETPDVGVLNMAEQIRHLMEQGPPLESAIAQALHRHCDAYRLPASLTLCHHDWHPGNIVTTRRGWVLLDWEFAALGDPVMDVAAACQGFELDAAQIEHLAGRLTLDEDRLRQALCLMEAVALVWYRANPESAQQADASADAWFQRWSDVRF</sequence>
<evidence type="ECO:0000313" key="2">
    <source>
        <dbReference type="EMBL" id="GGX39431.1"/>
    </source>
</evidence>
<dbReference type="PANTHER" id="PTHR21310:SF40">
    <property type="entry name" value="AMINOGLYCOSIDE PHOSPHOTRANSFERASE DOMAIN-CONTAINING PROTEIN-RELATED"/>
    <property type="match status" value="1"/>
</dbReference>
<evidence type="ECO:0000259" key="1">
    <source>
        <dbReference type="Pfam" id="PF01636"/>
    </source>
</evidence>
<dbReference type="InterPro" id="IPR002575">
    <property type="entry name" value="Aminoglycoside_PTrfase"/>
</dbReference>
<keyword evidence="3" id="KW-1185">Reference proteome</keyword>
<dbReference type="Pfam" id="PF01636">
    <property type="entry name" value="APH"/>
    <property type="match status" value="1"/>
</dbReference>
<evidence type="ECO:0000313" key="3">
    <source>
        <dbReference type="Proteomes" id="UP000626148"/>
    </source>
</evidence>
<dbReference type="AlphaFoldDB" id="A0A918K296"/>
<dbReference type="RefSeq" id="WP_189606655.1">
    <property type="nucleotide sequence ID" value="NZ_BMXR01000001.1"/>
</dbReference>